<evidence type="ECO:0000313" key="2">
    <source>
        <dbReference type="EMBL" id="MCL6271427.1"/>
    </source>
</evidence>
<proteinExistence type="predicted"/>
<protein>
    <submittedName>
        <fullName evidence="2">Uncharacterized protein</fullName>
    </submittedName>
</protein>
<keyword evidence="1" id="KW-0732">Signal</keyword>
<accession>A0ABT0PJ60</accession>
<reference evidence="2 3" key="1">
    <citation type="submission" date="2022-05" db="EMBL/GenBank/DDBJ databases">
        <authorList>
            <person name="Park J.-S."/>
        </authorList>
    </citation>
    <scope>NUCLEOTIDE SEQUENCE [LARGE SCALE GENOMIC DNA]</scope>
    <source>
        <strain evidence="2 3">2012CJ34-2</strain>
    </source>
</reference>
<name>A0ABT0PJ60_9GAMM</name>
<dbReference type="Proteomes" id="UP001203338">
    <property type="component" value="Unassembled WGS sequence"/>
</dbReference>
<keyword evidence="3" id="KW-1185">Reference proteome</keyword>
<dbReference type="PROSITE" id="PS51257">
    <property type="entry name" value="PROKAR_LIPOPROTEIN"/>
    <property type="match status" value="1"/>
</dbReference>
<dbReference type="RefSeq" id="WP_249701035.1">
    <property type="nucleotide sequence ID" value="NZ_JAMFLX010000025.1"/>
</dbReference>
<evidence type="ECO:0000313" key="3">
    <source>
        <dbReference type="Proteomes" id="UP001203338"/>
    </source>
</evidence>
<organism evidence="2 3">
    <name type="scientific">Parendozoicomonas callyspongiae</name>
    <dbReference type="NCBI Taxonomy" id="2942213"/>
    <lineage>
        <taxon>Bacteria</taxon>
        <taxon>Pseudomonadati</taxon>
        <taxon>Pseudomonadota</taxon>
        <taxon>Gammaproteobacteria</taxon>
        <taxon>Oceanospirillales</taxon>
        <taxon>Endozoicomonadaceae</taxon>
        <taxon>Parendozoicomonas</taxon>
    </lineage>
</organism>
<feature type="signal peptide" evidence="1">
    <location>
        <begin position="1"/>
        <end position="25"/>
    </location>
</feature>
<evidence type="ECO:0000256" key="1">
    <source>
        <dbReference type="SAM" id="SignalP"/>
    </source>
</evidence>
<gene>
    <name evidence="2" type="ORF">M3P05_16015</name>
</gene>
<comment type="caution">
    <text evidence="2">The sequence shown here is derived from an EMBL/GenBank/DDBJ whole genome shotgun (WGS) entry which is preliminary data.</text>
</comment>
<sequence length="257" mass="27275">MTGSKTALLLCLPVILSLSCRNASAALDDLLQCSRDLIYQRKGGSELITLVADLINTSLNPSLSCTKGTPEALCRQLKNNYQGTPSQSIPFYLSQIDRTPATKDIKNLLTGFANPTYNCRSIGFYFGAQIVLVGGTGSFDLALCRSTLGNRWLELRPSGEVTIGPGFAAGGGAMIGWDSQAKYTTSPFSITPRASLDLSNIAAIRIASRGQLIPNAIGIGAEMGAKYAVSGGLQFNITALPFGTDYTYLRTILSGTE</sequence>
<dbReference type="EMBL" id="JAMFLX010000025">
    <property type="protein sequence ID" value="MCL6271427.1"/>
    <property type="molecule type" value="Genomic_DNA"/>
</dbReference>
<feature type="chain" id="PRO_5046546109" evidence="1">
    <location>
        <begin position="26"/>
        <end position="257"/>
    </location>
</feature>